<name>A0A558QT53_9SPHN</name>
<keyword evidence="3" id="KW-1185">Reference proteome</keyword>
<evidence type="ECO:0008006" key="4">
    <source>
        <dbReference type="Google" id="ProtNLM"/>
    </source>
</evidence>
<evidence type="ECO:0000313" key="3">
    <source>
        <dbReference type="Proteomes" id="UP000318681"/>
    </source>
</evidence>
<dbReference type="Proteomes" id="UP000318681">
    <property type="component" value="Unassembled WGS sequence"/>
</dbReference>
<protein>
    <recommendedName>
        <fullName evidence="4">PAS domain-containing protein</fullName>
    </recommendedName>
</protein>
<gene>
    <name evidence="2" type="ORF">FOY91_19485</name>
</gene>
<feature type="region of interest" description="Disordered" evidence="1">
    <location>
        <begin position="1"/>
        <end position="32"/>
    </location>
</feature>
<accession>A0A558QT53</accession>
<sequence length="298" mass="32037">MDTVRSIDSDETDRDYPAAEEPTMDAPPSIGTDERRMHVRAYNYWVSLLHGRSYPAIADLDPATVPDFGPHGVVLDFAEGAGDPAIPFVGAALREEGGHDQPIRHVSDVPSGSLLSRLTDHIDEIIANHAPIGFEAEFVNQRGRNMMYRGILMPFSADEQAIDAIYGVINWKEAPEESLARALSAEVTQALAMPPLAMPVASPVWADGPNAAPQAGGDHPQRFDDEGNPIGHDGNGARARLRLAPARVTVDMPGDPVQGDHDGLVLLVARRDADGRLGILAPVDDPALLDRALRHLGN</sequence>
<evidence type="ECO:0000256" key="1">
    <source>
        <dbReference type="SAM" id="MobiDB-lite"/>
    </source>
</evidence>
<dbReference type="EMBL" id="VNIM01000132">
    <property type="protein sequence ID" value="TVV70294.1"/>
    <property type="molecule type" value="Genomic_DNA"/>
</dbReference>
<organism evidence="2 3">
    <name type="scientific">Alterirhizorhabdus solaris</name>
    <dbReference type="NCBI Taxonomy" id="2529389"/>
    <lineage>
        <taxon>Bacteria</taxon>
        <taxon>Pseudomonadati</taxon>
        <taxon>Pseudomonadota</taxon>
        <taxon>Alphaproteobacteria</taxon>
        <taxon>Sphingomonadales</taxon>
        <taxon>Rhizorhabdaceae</taxon>
        <taxon>Alterirhizorhabdus</taxon>
    </lineage>
</organism>
<dbReference type="OrthoDB" id="7441080at2"/>
<comment type="caution">
    <text evidence="2">The sequence shown here is derived from an EMBL/GenBank/DDBJ whole genome shotgun (WGS) entry which is preliminary data.</text>
</comment>
<evidence type="ECO:0000313" key="2">
    <source>
        <dbReference type="EMBL" id="TVV70294.1"/>
    </source>
</evidence>
<dbReference type="AlphaFoldDB" id="A0A558QT53"/>
<dbReference type="RefSeq" id="WP_145155458.1">
    <property type="nucleotide sequence ID" value="NZ_VNIM01000132.1"/>
</dbReference>
<reference evidence="2 3" key="1">
    <citation type="submission" date="2019-07" db="EMBL/GenBank/DDBJ databases">
        <title>Sphingomonas solaris sp. nov., isolated from a solar panel from Boston, Massachusetts.</title>
        <authorList>
            <person name="Tanner K."/>
            <person name="Pascual J."/>
            <person name="Mancuso C."/>
            <person name="Pereto J."/>
            <person name="Khalil A."/>
            <person name="Vilanova C."/>
        </authorList>
    </citation>
    <scope>NUCLEOTIDE SEQUENCE [LARGE SCALE GENOMIC DNA]</scope>
    <source>
        <strain evidence="2 3">R4DWN</strain>
    </source>
</reference>
<proteinExistence type="predicted"/>